<comment type="caution">
    <text evidence="1">The sequence shown here is derived from an EMBL/GenBank/DDBJ whole genome shotgun (WGS) entry which is preliminary data.</text>
</comment>
<name>A0A7Y0M0E7_CELFI</name>
<sequence length="74" mass="8473">MRSGVRNRADRLVPAQLAALAGLAWPGRARRRRLVVRFGSAYERYREVTPRFFGIPRRTAADVRVREPAAERVP</sequence>
<dbReference type="RefSeq" id="WP_169325680.1">
    <property type="nucleotide sequence ID" value="NZ_JABCJJ010000030.1"/>
</dbReference>
<organism evidence="1 2">
    <name type="scientific">Cellulomonas fimi</name>
    <dbReference type="NCBI Taxonomy" id="1708"/>
    <lineage>
        <taxon>Bacteria</taxon>
        <taxon>Bacillati</taxon>
        <taxon>Actinomycetota</taxon>
        <taxon>Actinomycetes</taxon>
        <taxon>Micrococcales</taxon>
        <taxon>Cellulomonadaceae</taxon>
        <taxon>Cellulomonas</taxon>
    </lineage>
</organism>
<keyword evidence="2" id="KW-1185">Reference proteome</keyword>
<accession>A0A7Y0M0E7</accession>
<dbReference type="AlphaFoldDB" id="A0A7Y0M0E7"/>
<gene>
    <name evidence="1" type="ORF">HIR71_13970</name>
</gene>
<dbReference type="Proteomes" id="UP000562124">
    <property type="component" value="Unassembled WGS sequence"/>
</dbReference>
<protein>
    <submittedName>
        <fullName evidence="1">Uncharacterized protein</fullName>
    </submittedName>
</protein>
<evidence type="ECO:0000313" key="1">
    <source>
        <dbReference type="EMBL" id="NMR21306.1"/>
    </source>
</evidence>
<dbReference type="EMBL" id="JABCJJ010000030">
    <property type="protein sequence ID" value="NMR21306.1"/>
    <property type="molecule type" value="Genomic_DNA"/>
</dbReference>
<evidence type="ECO:0000313" key="2">
    <source>
        <dbReference type="Proteomes" id="UP000562124"/>
    </source>
</evidence>
<reference evidence="1 2" key="1">
    <citation type="submission" date="2020-04" db="EMBL/GenBank/DDBJ databases">
        <title>Sequencing and Assembly of C. fimi.</title>
        <authorList>
            <person name="Ramsey A.R."/>
        </authorList>
    </citation>
    <scope>NUCLEOTIDE SEQUENCE [LARGE SCALE GENOMIC DNA]</scope>
    <source>
        <strain evidence="1 2">SB</strain>
    </source>
</reference>
<proteinExistence type="predicted"/>